<dbReference type="AlphaFoldDB" id="A0A5C6CH97"/>
<evidence type="ECO:0000259" key="2">
    <source>
        <dbReference type="Pfam" id="PF13449"/>
    </source>
</evidence>
<comment type="caution">
    <text evidence="3">The sequence shown here is derived from an EMBL/GenBank/DDBJ whole genome shotgun (WGS) entry which is preliminary data.</text>
</comment>
<feature type="domain" description="Phytase-like" evidence="2">
    <location>
        <begin position="63"/>
        <end position="383"/>
    </location>
</feature>
<dbReference type="OrthoDB" id="9803927at2"/>
<proteinExistence type="predicted"/>
<dbReference type="Pfam" id="PF13449">
    <property type="entry name" value="Phytase-like"/>
    <property type="match status" value="1"/>
</dbReference>
<dbReference type="PANTHER" id="PTHR37957:SF1">
    <property type="entry name" value="PHYTASE-LIKE DOMAIN-CONTAINING PROTEIN"/>
    <property type="match status" value="1"/>
</dbReference>
<dbReference type="Proteomes" id="UP000316304">
    <property type="component" value="Unassembled WGS sequence"/>
</dbReference>
<feature type="signal peptide" evidence="1">
    <location>
        <begin position="1"/>
        <end position="24"/>
    </location>
</feature>
<dbReference type="InterPro" id="IPR027372">
    <property type="entry name" value="Phytase-like_dom"/>
</dbReference>
<evidence type="ECO:0000313" key="4">
    <source>
        <dbReference type="Proteomes" id="UP000316304"/>
    </source>
</evidence>
<reference evidence="3 4" key="1">
    <citation type="submission" date="2019-02" db="EMBL/GenBank/DDBJ databases">
        <title>Deep-cultivation of Planctomycetes and their phenomic and genomic characterization uncovers novel biology.</title>
        <authorList>
            <person name="Wiegand S."/>
            <person name="Jogler M."/>
            <person name="Boedeker C."/>
            <person name="Pinto D."/>
            <person name="Vollmers J."/>
            <person name="Rivas-Marin E."/>
            <person name="Kohn T."/>
            <person name="Peeters S.H."/>
            <person name="Heuer A."/>
            <person name="Rast P."/>
            <person name="Oberbeckmann S."/>
            <person name="Bunk B."/>
            <person name="Jeske O."/>
            <person name="Meyerdierks A."/>
            <person name="Storesund J.E."/>
            <person name="Kallscheuer N."/>
            <person name="Luecker S."/>
            <person name="Lage O.M."/>
            <person name="Pohl T."/>
            <person name="Merkel B.J."/>
            <person name="Hornburger P."/>
            <person name="Mueller R.-W."/>
            <person name="Bruemmer F."/>
            <person name="Labrenz M."/>
            <person name="Spormann A.M."/>
            <person name="Op Den Camp H."/>
            <person name="Overmann J."/>
            <person name="Amann R."/>
            <person name="Jetten M.S.M."/>
            <person name="Mascher T."/>
            <person name="Medema M.H."/>
            <person name="Devos D.P."/>
            <person name="Kaster A.-K."/>
            <person name="Ovreas L."/>
            <person name="Rohde M."/>
            <person name="Galperin M.Y."/>
            <person name="Jogler C."/>
        </authorList>
    </citation>
    <scope>NUCLEOTIDE SEQUENCE [LARGE SCALE GENOMIC DNA]</scope>
    <source>
        <strain evidence="3 4">Pla52o</strain>
    </source>
</reference>
<evidence type="ECO:0000256" key="1">
    <source>
        <dbReference type="SAM" id="SignalP"/>
    </source>
</evidence>
<gene>
    <name evidence="3" type="ORF">Pla52o_31570</name>
</gene>
<dbReference type="SUPFAM" id="SSF75011">
    <property type="entry name" value="3-carboxy-cis,cis-mucoante lactonizing enzyme"/>
    <property type="match status" value="1"/>
</dbReference>
<sequence precursor="true">MTWKAILVGSILRISLAAMLFSDAALNAASPQIELIGKLAIRGDHRDATEDQRKLEDGSHANQFGGLSGIEYRGTGNRFLLLADRGAGDGAVTYHCRYHEVELAADPATGTLSFQLESTHLLHTLAGEPLVGSSAAHQQHQHNKNAKHAWTAFDPEGIRLLADQSLLLSDEYGPHIVVVDPSGRISYEFTVPDKFRLREPENGVVQQGIYSNRGLEGIAVTPSGNRMIALPQSPLIQDAVIEDGKCLGLNCRSLVFDGNHNCIREIVYPLDNLASGTSEILAIDEERLLVLERDSKAGLEAKTKKIFLIDIAGASDVSGIESLPKTDLPENIIPAKKSLLIDLLEPRFGLGGENAHEKPEGLCWGPRLADGRRTLWVCCDNDFDASISSEIYCFAVDGLDR</sequence>
<dbReference type="EMBL" id="SJPT01000005">
    <property type="protein sequence ID" value="TWU22109.1"/>
    <property type="molecule type" value="Genomic_DNA"/>
</dbReference>
<evidence type="ECO:0000313" key="3">
    <source>
        <dbReference type="EMBL" id="TWU22109.1"/>
    </source>
</evidence>
<keyword evidence="1" id="KW-0732">Signal</keyword>
<protein>
    <recommendedName>
        <fullName evidence="2">Phytase-like domain-containing protein</fullName>
    </recommendedName>
</protein>
<keyword evidence="4" id="KW-1185">Reference proteome</keyword>
<accession>A0A5C6CH97</accession>
<name>A0A5C6CH97_9BACT</name>
<organism evidence="3 4">
    <name type="scientific">Novipirellula galeiformis</name>
    <dbReference type="NCBI Taxonomy" id="2528004"/>
    <lineage>
        <taxon>Bacteria</taxon>
        <taxon>Pseudomonadati</taxon>
        <taxon>Planctomycetota</taxon>
        <taxon>Planctomycetia</taxon>
        <taxon>Pirellulales</taxon>
        <taxon>Pirellulaceae</taxon>
        <taxon>Novipirellula</taxon>
    </lineage>
</organism>
<feature type="chain" id="PRO_5023130448" description="Phytase-like domain-containing protein" evidence="1">
    <location>
        <begin position="25"/>
        <end position="401"/>
    </location>
</feature>
<dbReference type="PANTHER" id="PTHR37957">
    <property type="entry name" value="BLR7070 PROTEIN"/>
    <property type="match status" value="1"/>
</dbReference>
<dbReference type="RefSeq" id="WP_146595347.1">
    <property type="nucleotide sequence ID" value="NZ_SJPT01000005.1"/>
</dbReference>